<accession>A0AAV3Z3B4</accession>
<dbReference type="EMBL" id="BLXT01001848">
    <property type="protein sequence ID" value="GFN88508.1"/>
    <property type="molecule type" value="Genomic_DNA"/>
</dbReference>
<protein>
    <submittedName>
        <fullName evidence="2">PiggyBac transposable element-derived protein 4</fullName>
    </submittedName>
</protein>
<evidence type="ECO:0000259" key="1">
    <source>
        <dbReference type="Pfam" id="PF13843"/>
    </source>
</evidence>
<evidence type="ECO:0000313" key="3">
    <source>
        <dbReference type="Proteomes" id="UP000735302"/>
    </source>
</evidence>
<name>A0AAV3Z3B4_9GAST</name>
<reference evidence="2 3" key="1">
    <citation type="journal article" date="2021" name="Elife">
        <title>Chloroplast acquisition without the gene transfer in kleptoplastic sea slugs, Plakobranchus ocellatus.</title>
        <authorList>
            <person name="Maeda T."/>
            <person name="Takahashi S."/>
            <person name="Yoshida T."/>
            <person name="Shimamura S."/>
            <person name="Takaki Y."/>
            <person name="Nagai Y."/>
            <person name="Toyoda A."/>
            <person name="Suzuki Y."/>
            <person name="Arimoto A."/>
            <person name="Ishii H."/>
            <person name="Satoh N."/>
            <person name="Nishiyama T."/>
            <person name="Hasebe M."/>
            <person name="Maruyama T."/>
            <person name="Minagawa J."/>
            <person name="Obokata J."/>
            <person name="Shigenobu S."/>
        </authorList>
    </citation>
    <scope>NUCLEOTIDE SEQUENCE [LARGE SCALE GENOMIC DNA]</scope>
</reference>
<keyword evidence="3" id="KW-1185">Reference proteome</keyword>
<comment type="caution">
    <text evidence="2">The sequence shown here is derived from an EMBL/GenBank/DDBJ whole genome shotgun (WGS) entry which is preliminary data.</text>
</comment>
<feature type="domain" description="PiggyBac transposable element-derived protein" evidence="1">
    <location>
        <begin position="6"/>
        <end position="93"/>
    </location>
</feature>
<dbReference type="Pfam" id="PF13843">
    <property type="entry name" value="DDE_Tnp_1_7"/>
    <property type="match status" value="1"/>
</dbReference>
<dbReference type="PANTHER" id="PTHR46599">
    <property type="entry name" value="PIGGYBAC TRANSPOSABLE ELEMENT-DERIVED PROTEIN 4"/>
    <property type="match status" value="1"/>
</dbReference>
<dbReference type="InterPro" id="IPR029526">
    <property type="entry name" value="PGBD"/>
</dbReference>
<gene>
    <name evidence="2" type="ORF">PoB_001501400</name>
</gene>
<dbReference type="PANTHER" id="PTHR46599:SF3">
    <property type="entry name" value="PIGGYBAC TRANSPOSABLE ELEMENT-DERIVED PROTEIN 4"/>
    <property type="match status" value="1"/>
</dbReference>
<dbReference type="Proteomes" id="UP000735302">
    <property type="component" value="Unassembled WGS sequence"/>
</dbReference>
<evidence type="ECO:0000313" key="2">
    <source>
        <dbReference type="EMBL" id="GFN88508.1"/>
    </source>
</evidence>
<proteinExistence type="predicted"/>
<organism evidence="2 3">
    <name type="scientific">Plakobranchus ocellatus</name>
    <dbReference type="NCBI Taxonomy" id="259542"/>
    <lineage>
        <taxon>Eukaryota</taxon>
        <taxon>Metazoa</taxon>
        <taxon>Spiralia</taxon>
        <taxon>Lophotrochozoa</taxon>
        <taxon>Mollusca</taxon>
        <taxon>Gastropoda</taxon>
        <taxon>Heterobranchia</taxon>
        <taxon>Euthyneura</taxon>
        <taxon>Panpulmonata</taxon>
        <taxon>Sacoglossa</taxon>
        <taxon>Placobranchoidea</taxon>
        <taxon>Plakobranchidae</taxon>
        <taxon>Plakobranchus</taxon>
    </lineage>
</organism>
<sequence>MPADLFQNRQRRKGQLVQWFDKREVVTLSTFHQPQLTETIGRYEVKEKPLAVIDYIKFMSGVDHSDQLLSYFPMRRRSQELWKKPFFRLLTLVGVQTTILLNKHRTQHRRRRTNLASVLKEVSVALVDKDVIYDPQADNVPLPMDRLKGRHFLSMCPNIEASDSRGKKAQRRCKVCADRAKAAGQTPTERKNKRKLTTTWCRECKVRLCLDCFEIYHTKRDYINN</sequence>
<dbReference type="CDD" id="cd19757">
    <property type="entry name" value="Bbox1"/>
    <property type="match status" value="1"/>
</dbReference>
<dbReference type="AlphaFoldDB" id="A0AAV3Z3B4"/>